<dbReference type="EMBL" id="JAHQIW010004793">
    <property type="protein sequence ID" value="KAJ1363724.1"/>
    <property type="molecule type" value="Genomic_DNA"/>
</dbReference>
<protein>
    <submittedName>
        <fullName evidence="1">Uncharacterized protein</fullName>
    </submittedName>
</protein>
<evidence type="ECO:0000313" key="2">
    <source>
        <dbReference type="Proteomes" id="UP001196413"/>
    </source>
</evidence>
<dbReference type="Proteomes" id="UP001196413">
    <property type="component" value="Unassembled WGS sequence"/>
</dbReference>
<organism evidence="1 2">
    <name type="scientific">Parelaphostrongylus tenuis</name>
    <name type="common">Meningeal worm</name>
    <dbReference type="NCBI Taxonomy" id="148309"/>
    <lineage>
        <taxon>Eukaryota</taxon>
        <taxon>Metazoa</taxon>
        <taxon>Ecdysozoa</taxon>
        <taxon>Nematoda</taxon>
        <taxon>Chromadorea</taxon>
        <taxon>Rhabditida</taxon>
        <taxon>Rhabditina</taxon>
        <taxon>Rhabditomorpha</taxon>
        <taxon>Strongyloidea</taxon>
        <taxon>Metastrongylidae</taxon>
        <taxon>Parelaphostrongylus</taxon>
    </lineage>
</organism>
<proteinExistence type="predicted"/>
<dbReference type="InterPro" id="IPR032413">
    <property type="entry name" value="Arm_3"/>
</dbReference>
<dbReference type="Gene3D" id="1.25.10.10">
    <property type="entry name" value="Leucine-rich Repeat Variant"/>
    <property type="match status" value="1"/>
</dbReference>
<evidence type="ECO:0000313" key="1">
    <source>
        <dbReference type="EMBL" id="KAJ1363724.1"/>
    </source>
</evidence>
<name>A0AAD5NAA5_PARTN</name>
<gene>
    <name evidence="1" type="ORF">KIN20_023646</name>
</gene>
<sequence>MQNSCPDCFDEIRDTFEENGGLYRMERVQESESEKVYHTACHIITDFFNGKVNEEESKSYEKNQPMDFSF</sequence>
<reference evidence="1" key="1">
    <citation type="submission" date="2021-06" db="EMBL/GenBank/DDBJ databases">
        <title>Parelaphostrongylus tenuis whole genome reference sequence.</title>
        <authorList>
            <person name="Garwood T.J."/>
            <person name="Larsen P.A."/>
            <person name="Fountain-Jones N.M."/>
            <person name="Garbe J.R."/>
            <person name="Macchietto M.G."/>
            <person name="Kania S.A."/>
            <person name="Gerhold R.W."/>
            <person name="Richards J.E."/>
            <person name="Wolf T.M."/>
        </authorList>
    </citation>
    <scope>NUCLEOTIDE SEQUENCE</scope>
    <source>
        <strain evidence="1">MNPRO001-30</strain>
        <tissue evidence="1">Meninges</tissue>
    </source>
</reference>
<keyword evidence="2" id="KW-1185">Reference proteome</keyword>
<dbReference type="AlphaFoldDB" id="A0AAD5NAA5"/>
<dbReference type="InterPro" id="IPR011989">
    <property type="entry name" value="ARM-like"/>
</dbReference>
<comment type="caution">
    <text evidence="1">The sequence shown here is derived from an EMBL/GenBank/DDBJ whole genome shotgun (WGS) entry which is preliminary data.</text>
</comment>
<accession>A0AAD5NAA5</accession>
<dbReference type="Pfam" id="PF16186">
    <property type="entry name" value="Arm_3"/>
    <property type="match status" value="1"/>
</dbReference>